<sequence length="476" mass="55647">MDEQQPGHHVRTFSHVAEEFVQEHILAELVVIFWVLSLWELYLSFRQRKLVQRLEEPPKVLDNILSADVYKKSRIYFLDKSIFGIVEDIYSNILNTIFMVYWGYYFSWKWGKDLVEFVALDPENELYVTAGCVTVLRIYSLVLIDLPSSIYSTFVLEQKHNFNNQTPMFFIKDQITKFLVSQTLMLPLISATIWIVKNGGDFFFLYLWMFTVVTSLVLMVIYPEFIAPLFDKYTPLPEGDLKVQIEALASELGFPLYKLYIVEGSRRSAHSNAYLYGFYKYKRIVLYDTLVAEYQKKKNDKDKIEEVTEKPSDNPDEGKEEKESRGCETDEIIAVLAHELGHWKHNHALIGFFYGQVIVLVNFILFAQLLHYSPVYEAFGFTDSKPVFIGLAVIMTYVLAPFNKFVSWAMTVNSRRFEFQADDFARRLGHSDPLKRALIKLQKDNLGYPLFDKLYSNWHHSHPPLLERLDALNKDD</sequence>
<dbReference type="EMBL" id="CM056741">
    <property type="protein sequence ID" value="KAJ8681776.1"/>
    <property type="molecule type" value="Genomic_DNA"/>
</dbReference>
<proteinExistence type="predicted"/>
<gene>
    <name evidence="1" type="ORF">QAD02_017568</name>
</gene>
<accession>A0ACC2PG34</accession>
<evidence type="ECO:0000313" key="2">
    <source>
        <dbReference type="Proteomes" id="UP001239111"/>
    </source>
</evidence>
<reference evidence="1" key="1">
    <citation type="submission" date="2023-04" db="EMBL/GenBank/DDBJ databases">
        <title>A chromosome-level genome assembly of the parasitoid wasp Eretmocerus hayati.</title>
        <authorList>
            <person name="Zhong Y."/>
            <person name="Liu S."/>
            <person name="Liu Y."/>
        </authorList>
    </citation>
    <scope>NUCLEOTIDE SEQUENCE</scope>
    <source>
        <strain evidence="1">ZJU_SS_LIU_2023</strain>
    </source>
</reference>
<protein>
    <submittedName>
        <fullName evidence="1">Uncharacterized protein</fullName>
    </submittedName>
</protein>
<comment type="caution">
    <text evidence="1">The sequence shown here is derived from an EMBL/GenBank/DDBJ whole genome shotgun (WGS) entry which is preliminary data.</text>
</comment>
<keyword evidence="2" id="KW-1185">Reference proteome</keyword>
<name>A0ACC2PG34_9HYME</name>
<organism evidence="1 2">
    <name type="scientific">Eretmocerus hayati</name>
    <dbReference type="NCBI Taxonomy" id="131215"/>
    <lineage>
        <taxon>Eukaryota</taxon>
        <taxon>Metazoa</taxon>
        <taxon>Ecdysozoa</taxon>
        <taxon>Arthropoda</taxon>
        <taxon>Hexapoda</taxon>
        <taxon>Insecta</taxon>
        <taxon>Pterygota</taxon>
        <taxon>Neoptera</taxon>
        <taxon>Endopterygota</taxon>
        <taxon>Hymenoptera</taxon>
        <taxon>Apocrita</taxon>
        <taxon>Proctotrupomorpha</taxon>
        <taxon>Chalcidoidea</taxon>
        <taxon>Aphelinidae</taxon>
        <taxon>Aphelininae</taxon>
        <taxon>Eretmocerus</taxon>
    </lineage>
</organism>
<evidence type="ECO:0000313" key="1">
    <source>
        <dbReference type="EMBL" id="KAJ8681776.1"/>
    </source>
</evidence>
<dbReference type="Proteomes" id="UP001239111">
    <property type="component" value="Chromosome 1"/>
</dbReference>